<comment type="caution">
    <text evidence="2">The sequence shown here is derived from an EMBL/GenBank/DDBJ whole genome shotgun (WGS) entry which is preliminary data.</text>
</comment>
<dbReference type="OrthoDB" id="3358048at2759"/>
<feature type="transmembrane region" description="Helical" evidence="1">
    <location>
        <begin position="27"/>
        <end position="48"/>
    </location>
</feature>
<protein>
    <submittedName>
        <fullName evidence="2">Uncharacterized protein</fullName>
    </submittedName>
</protein>
<dbReference type="AlphaFoldDB" id="A0A0L0NJF1"/>
<feature type="transmembrane region" description="Helical" evidence="1">
    <location>
        <begin position="154"/>
        <end position="177"/>
    </location>
</feature>
<keyword evidence="1" id="KW-0472">Membrane</keyword>
<proteinExistence type="predicted"/>
<evidence type="ECO:0000256" key="1">
    <source>
        <dbReference type="SAM" id="Phobius"/>
    </source>
</evidence>
<keyword evidence="3" id="KW-1185">Reference proteome</keyword>
<keyword evidence="1" id="KW-0812">Transmembrane</keyword>
<gene>
    <name evidence="2" type="ORF">TOPH_00862</name>
</gene>
<reference evidence="2 3" key="1">
    <citation type="journal article" date="2015" name="BMC Genomics">
        <title>The genome of the truffle-parasite Tolypocladium ophioglossoides and the evolution of antifungal peptaibiotics.</title>
        <authorList>
            <person name="Quandt C.A."/>
            <person name="Bushley K.E."/>
            <person name="Spatafora J.W."/>
        </authorList>
    </citation>
    <scope>NUCLEOTIDE SEQUENCE [LARGE SCALE GENOMIC DNA]</scope>
    <source>
        <strain evidence="2 3">CBS 100239</strain>
    </source>
</reference>
<name>A0A0L0NJF1_TOLOC</name>
<evidence type="ECO:0000313" key="3">
    <source>
        <dbReference type="Proteomes" id="UP000036947"/>
    </source>
</evidence>
<dbReference type="EMBL" id="LFRF01000002">
    <property type="protein sequence ID" value="KND94164.1"/>
    <property type="molecule type" value="Genomic_DNA"/>
</dbReference>
<dbReference type="Proteomes" id="UP000036947">
    <property type="component" value="Unassembled WGS sequence"/>
</dbReference>
<accession>A0A0L0NJF1</accession>
<feature type="transmembrane region" description="Helical" evidence="1">
    <location>
        <begin position="128"/>
        <end position="147"/>
    </location>
</feature>
<sequence>MAETKRSTAQQESLITRLAAENTARNAQFRLILLALPLLSALPYVPLLFRPRSRLLALLALTSLLATAYLLRHLPPTLTGIAPLDAWSRRDDVAAARRNAGVWLRQRQRRHRQGAPALDDGRSPLDLYLPYLNVGLAAVLVLLGTATDRATGSFGWVGIGNLPAIVYAVVLASKVVMGSVDPEKELSALKYQYRGA</sequence>
<organism evidence="2 3">
    <name type="scientific">Tolypocladium ophioglossoides (strain CBS 100239)</name>
    <name type="common">Snaketongue truffleclub</name>
    <name type="synonym">Elaphocordyceps ophioglossoides</name>
    <dbReference type="NCBI Taxonomy" id="1163406"/>
    <lineage>
        <taxon>Eukaryota</taxon>
        <taxon>Fungi</taxon>
        <taxon>Dikarya</taxon>
        <taxon>Ascomycota</taxon>
        <taxon>Pezizomycotina</taxon>
        <taxon>Sordariomycetes</taxon>
        <taxon>Hypocreomycetidae</taxon>
        <taxon>Hypocreales</taxon>
        <taxon>Ophiocordycipitaceae</taxon>
        <taxon>Tolypocladium</taxon>
    </lineage>
</organism>
<keyword evidence="1" id="KW-1133">Transmembrane helix</keyword>
<evidence type="ECO:0000313" key="2">
    <source>
        <dbReference type="EMBL" id="KND94164.1"/>
    </source>
</evidence>